<dbReference type="STRING" id="137246.A0A401RHA1"/>
<dbReference type="GO" id="GO:0001579">
    <property type="term" value="P:medium-chain fatty acid transport"/>
    <property type="evidence" value="ECO:0007669"/>
    <property type="project" value="TreeGrafter"/>
</dbReference>
<dbReference type="InterPro" id="IPR022272">
    <property type="entry name" value="Lipocalin_CS"/>
</dbReference>
<evidence type="ECO:0000313" key="10">
    <source>
        <dbReference type="Proteomes" id="UP000287033"/>
    </source>
</evidence>
<dbReference type="GO" id="GO:0090434">
    <property type="term" value="F:oleoyl-CoA ligase activity"/>
    <property type="evidence" value="ECO:0007669"/>
    <property type="project" value="TreeGrafter"/>
</dbReference>
<protein>
    <recommendedName>
        <fullName evidence="6">Long-chain-fatty-acid--CoA ligase</fullName>
    </recommendedName>
</protein>
<evidence type="ECO:0000256" key="1">
    <source>
        <dbReference type="ARBA" id="ARBA00006432"/>
    </source>
</evidence>
<dbReference type="Pfam" id="PF00501">
    <property type="entry name" value="AMP-binding"/>
    <property type="match status" value="1"/>
</dbReference>
<sequence length="230" mass="26170">MSDGFSSWEQSGIVRWDPMDVEWEECWRCFTTQCWRDRECALSFSLSVHVPVSCFFLLLPRSAAGVLLKVKLNVRRNLKLNNTIPKIFHEVVQRHPDKIALIFEGTGVAWSFRDLDEFSNRVANCFRAQGFRTGDVVALFMESRSEYVGLWLGMAKIGVEVALINFNLRMDALAHCINISRAKAIVFGGELNTASLCEVKPLLPVYSGWFRHVETNPGGITLRVLQSHFK</sequence>
<keyword evidence="10" id="KW-1185">Reference proteome</keyword>
<dbReference type="InterPro" id="IPR042099">
    <property type="entry name" value="ANL_N_sf"/>
</dbReference>
<evidence type="ECO:0000259" key="8">
    <source>
        <dbReference type="Pfam" id="PF00501"/>
    </source>
</evidence>
<proteinExistence type="inferred from homology"/>
<comment type="caution">
    <text evidence="9">The sequence shown here is derived from an EMBL/GenBank/DDBJ whole genome shotgun (WGS) entry which is preliminary data.</text>
</comment>
<dbReference type="Gene3D" id="3.40.50.12780">
    <property type="entry name" value="N-terminal domain of ligase-like"/>
    <property type="match status" value="1"/>
</dbReference>
<evidence type="ECO:0000256" key="4">
    <source>
        <dbReference type="ARBA" id="ARBA00022840"/>
    </source>
</evidence>
<dbReference type="GO" id="GO:0005886">
    <property type="term" value="C:plasma membrane"/>
    <property type="evidence" value="ECO:0007669"/>
    <property type="project" value="TreeGrafter"/>
</dbReference>
<evidence type="ECO:0000256" key="2">
    <source>
        <dbReference type="ARBA" id="ARBA00022598"/>
    </source>
</evidence>
<comment type="similarity">
    <text evidence="1">Belongs to the ATP-dependent AMP-binding enzyme family.</text>
</comment>
<evidence type="ECO:0000256" key="3">
    <source>
        <dbReference type="ARBA" id="ARBA00022741"/>
    </source>
</evidence>
<dbReference type="InterPro" id="IPR000873">
    <property type="entry name" value="AMP-dep_synth/lig_dom"/>
</dbReference>
<accession>A0A401RHA1</accession>
<evidence type="ECO:0000256" key="5">
    <source>
        <dbReference type="ARBA" id="ARBA00036527"/>
    </source>
</evidence>
<keyword evidence="3" id="KW-0547">Nucleotide-binding</keyword>
<reference evidence="9 10" key="1">
    <citation type="journal article" date="2018" name="Nat. Ecol. Evol.">
        <title>Shark genomes provide insights into elasmobranch evolution and the origin of vertebrates.</title>
        <authorList>
            <person name="Hara Y"/>
            <person name="Yamaguchi K"/>
            <person name="Onimaru K"/>
            <person name="Kadota M"/>
            <person name="Koyanagi M"/>
            <person name="Keeley SD"/>
            <person name="Tatsumi K"/>
            <person name="Tanaka K"/>
            <person name="Motone F"/>
            <person name="Kageyama Y"/>
            <person name="Nozu R"/>
            <person name="Adachi N"/>
            <person name="Nishimura O"/>
            <person name="Nakagawa R"/>
            <person name="Tanegashima C"/>
            <person name="Kiyatake I"/>
            <person name="Matsumoto R"/>
            <person name="Murakumo K"/>
            <person name="Nishida K"/>
            <person name="Terakita A"/>
            <person name="Kuratani S"/>
            <person name="Sato K"/>
            <person name="Hyodo S Kuraku.S."/>
        </authorList>
    </citation>
    <scope>NUCLEOTIDE SEQUENCE [LARGE SCALE GENOMIC DNA]</scope>
</reference>
<feature type="domain" description="AMP-dependent synthetase/ligase" evidence="8">
    <location>
        <begin position="88"/>
        <end position="198"/>
    </location>
</feature>
<keyword evidence="4" id="KW-0067">ATP-binding</keyword>
<dbReference type="EMBL" id="BEZZ01001323">
    <property type="protein sequence ID" value="GCC17529.1"/>
    <property type="molecule type" value="Genomic_DNA"/>
</dbReference>
<dbReference type="PANTHER" id="PTHR43107:SF15">
    <property type="entry name" value="FATTY ACID TRANSPORT PROTEIN 3, ISOFORM A"/>
    <property type="match status" value="1"/>
</dbReference>
<dbReference type="OrthoDB" id="288590at2759"/>
<name>A0A401RHA1_CHIPU</name>
<keyword evidence="2" id="KW-0436">Ligase</keyword>
<dbReference type="PROSITE" id="PS00213">
    <property type="entry name" value="LIPOCALIN"/>
    <property type="match status" value="1"/>
</dbReference>
<dbReference type="GO" id="GO:0005789">
    <property type="term" value="C:endoplasmic reticulum membrane"/>
    <property type="evidence" value="ECO:0007669"/>
    <property type="project" value="TreeGrafter"/>
</dbReference>
<dbReference type="GO" id="GO:0005324">
    <property type="term" value="F:long-chain fatty acid transmembrane transporter activity"/>
    <property type="evidence" value="ECO:0007669"/>
    <property type="project" value="TreeGrafter"/>
</dbReference>
<dbReference type="GO" id="GO:0005524">
    <property type="term" value="F:ATP binding"/>
    <property type="evidence" value="ECO:0007669"/>
    <property type="project" value="UniProtKB-KW"/>
</dbReference>
<evidence type="ECO:0000256" key="7">
    <source>
        <dbReference type="ARBA" id="ARBA00048666"/>
    </source>
</evidence>
<dbReference type="SUPFAM" id="SSF56801">
    <property type="entry name" value="Acetyl-CoA synthetase-like"/>
    <property type="match status" value="1"/>
</dbReference>
<dbReference type="GO" id="GO:0044539">
    <property type="term" value="P:long-chain fatty acid import into cell"/>
    <property type="evidence" value="ECO:0007669"/>
    <property type="project" value="TreeGrafter"/>
</dbReference>
<dbReference type="PANTHER" id="PTHR43107">
    <property type="entry name" value="LONG-CHAIN FATTY ACID TRANSPORT PROTEIN"/>
    <property type="match status" value="1"/>
</dbReference>
<dbReference type="Proteomes" id="UP000287033">
    <property type="component" value="Unassembled WGS sequence"/>
</dbReference>
<dbReference type="AlphaFoldDB" id="A0A401RHA1"/>
<evidence type="ECO:0000313" key="9">
    <source>
        <dbReference type="EMBL" id="GCC17529.1"/>
    </source>
</evidence>
<organism evidence="9 10">
    <name type="scientific">Chiloscyllium punctatum</name>
    <name type="common">Brownbanded bambooshark</name>
    <name type="synonym">Hemiscyllium punctatum</name>
    <dbReference type="NCBI Taxonomy" id="137246"/>
    <lineage>
        <taxon>Eukaryota</taxon>
        <taxon>Metazoa</taxon>
        <taxon>Chordata</taxon>
        <taxon>Craniata</taxon>
        <taxon>Vertebrata</taxon>
        <taxon>Chondrichthyes</taxon>
        <taxon>Elasmobranchii</taxon>
        <taxon>Galeomorphii</taxon>
        <taxon>Galeoidea</taxon>
        <taxon>Orectolobiformes</taxon>
        <taxon>Hemiscylliidae</taxon>
        <taxon>Chiloscyllium</taxon>
    </lineage>
</organism>
<gene>
    <name evidence="9" type="ORF">chiPu_0017585</name>
</gene>
<comment type="catalytic activity">
    <reaction evidence="7">
        <text>tetracosanoate + ATP + CoA = tetracosanoyl-CoA + AMP + diphosphate</text>
        <dbReference type="Rhea" id="RHEA:33639"/>
        <dbReference type="ChEBI" id="CHEBI:30616"/>
        <dbReference type="ChEBI" id="CHEBI:31014"/>
        <dbReference type="ChEBI" id="CHEBI:33019"/>
        <dbReference type="ChEBI" id="CHEBI:57287"/>
        <dbReference type="ChEBI" id="CHEBI:65052"/>
        <dbReference type="ChEBI" id="CHEBI:456215"/>
    </reaction>
    <physiologicalReaction direction="left-to-right" evidence="7">
        <dbReference type="Rhea" id="RHEA:33640"/>
    </physiologicalReaction>
</comment>
<evidence type="ECO:0000256" key="6">
    <source>
        <dbReference type="ARBA" id="ARBA00041297"/>
    </source>
</evidence>
<comment type="catalytic activity">
    <reaction evidence="5">
        <text>a very long-chain fatty acid + ATP + CoA = a very long-chain fatty acyl-CoA + AMP + diphosphate</text>
        <dbReference type="Rhea" id="RHEA:54536"/>
        <dbReference type="ChEBI" id="CHEBI:30616"/>
        <dbReference type="ChEBI" id="CHEBI:33019"/>
        <dbReference type="ChEBI" id="CHEBI:57287"/>
        <dbReference type="ChEBI" id="CHEBI:58950"/>
        <dbReference type="ChEBI" id="CHEBI:138261"/>
        <dbReference type="ChEBI" id="CHEBI:456215"/>
    </reaction>
    <physiologicalReaction direction="left-to-right" evidence="5">
        <dbReference type="Rhea" id="RHEA:54537"/>
    </physiologicalReaction>
</comment>